<comment type="function">
    <text evidence="9">Converts cobyric acid to cobinamide by the addition of aminopropanol on the F carboxylic group.</text>
</comment>
<dbReference type="NCBIfam" id="TIGR00380">
    <property type="entry name" value="cobal_cbiB"/>
    <property type="match status" value="1"/>
</dbReference>
<organism evidence="10">
    <name type="scientific">Uncultured Desulfatiglans sp</name>
    <dbReference type="NCBI Taxonomy" id="1748965"/>
    <lineage>
        <taxon>Bacteria</taxon>
        <taxon>Pseudomonadati</taxon>
        <taxon>Thermodesulfobacteriota</taxon>
        <taxon>Desulfobacteria</taxon>
        <taxon>Desulfatiglandales</taxon>
        <taxon>Desulfatiglandaceae</taxon>
        <taxon>Desulfatiglans</taxon>
        <taxon>environmental samples</taxon>
    </lineage>
</organism>
<comment type="similarity">
    <text evidence="3 9">Belongs to the CobD/CbiB family.</text>
</comment>
<feature type="transmembrane region" description="Helical" evidence="9">
    <location>
        <begin position="77"/>
        <end position="96"/>
    </location>
</feature>
<comment type="pathway">
    <text evidence="2 9">Cofactor biosynthesis; adenosylcobalamin biosynthesis.</text>
</comment>
<dbReference type="GO" id="GO:0048472">
    <property type="term" value="F:threonine-phosphate decarboxylase activity"/>
    <property type="evidence" value="ECO:0007669"/>
    <property type="project" value="InterPro"/>
</dbReference>
<evidence type="ECO:0000256" key="2">
    <source>
        <dbReference type="ARBA" id="ARBA00004953"/>
    </source>
</evidence>
<name>A0A653A565_UNCDX</name>
<evidence type="ECO:0000256" key="7">
    <source>
        <dbReference type="ARBA" id="ARBA00022989"/>
    </source>
</evidence>
<sequence length="317" mass="34283">MKWILYIWVALVLDYLLGDPRWLPHPVRLIGGLAIRLEPPMRARFASARIAGLVTALAVIGITALAAWAGLALAEGAAPWLGHIMAVLMLYTAFAARDLDRHGRSVQAALKRGDLPLARRRVSRMVGRDTEPLDEHGVTRATVESVGENTVDGVIAPLFFAFLGGPVAAMAYKAVSTLDSTFGYRNERYLLFGWASARLDDAVNYLPARINVLLTALAARVLKEDSCAAWRVAWRDGPRHSSPNAGLAEAATAGALGVQLGGPVYRHGRLEEMPTFGDPRHPLSPDDIARACRLMMGATLAGAVLFSVVRGMILWAF</sequence>
<comment type="subcellular location">
    <subcellularLocation>
        <location evidence="1 9">Cell membrane</location>
        <topology evidence="1 9">Multi-pass membrane protein</topology>
    </subcellularLocation>
</comment>
<feature type="transmembrane region" description="Helical" evidence="9">
    <location>
        <begin position="294"/>
        <end position="316"/>
    </location>
</feature>
<evidence type="ECO:0000256" key="6">
    <source>
        <dbReference type="ARBA" id="ARBA00022692"/>
    </source>
</evidence>
<dbReference type="InterPro" id="IPR004485">
    <property type="entry name" value="Cobalamin_biosynth_CobD/CbiB"/>
</dbReference>
<dbReference type="GO" id="GO:0015420">
    <property type="term" value="F:ABC-type vitamin B12 transporter activity"/>
    <property type="evidence" value="ECO:0007669"/>
    <property type="project" value="UniProtKB-UniRule"/>
</dbReference>
<dbReference type="PANTHER" id="PTHR34308">
    <property type="entry name" value="COBALAMIN BIOSYNTHESIS PROTEIN CBIB"/>
    <property type="match status" value="1"/>
</dbReference>
<dbReference type="GO" id="GO:0005886">
    <property type="term" value="C:plasma membrane"/>
    <property type="evidence" value="ECO:0007669"/>
    <property type="project" value="UniProtKB-SubCell"/>
</dbReference>
<evidence type="ECO:0000313" key="10">
    <source>
        <dbReference type="EMBL" id="VBB42812.1"/>
    </source>
</evidence>
<reference evidence="10" key="1">
    <citation type="submission" date="2018-07" db="EMBL/GenBank/DDBJ databases">
        <authorList>
            <consortium name="Genoscope - CEA"/>
            <person name="William W."/>
        </authorList>
    </citation>
    <scope>NUCLEOTIDE SEQUENCE</scope>
    <source>
        <strain evidence="10">IK1</strain>
    </source>
</reference>
<feature type="transmembrane region" description="Helical" evidence="9">
    <location>
        <begin position="50"/>
        <end position="71"/>
    </location>
</feature>
<dbReference type="HAMAP" id="MF_00024">
    <property type="entry name" value="CobD_CbiB"/>
    <property type="match status" value="1"/>
</dbReference>
<accession>A0A653A565</accession>
<keyword evidence="7 9" id="KW-1133">Transmembrane helix</keyword>
<dbReference type="AlphaFoldDB" id="A0A653A565"/>
<dbReference type="UniPathway" id="UPA00148"/>
<comment type="caution">
    <text evidence="9">Lacks conserved residue(s) required for the propagation of feature annotation.</text>
</comment>
<dbReference type="GO" id="GO:0009236">
    <property type="term" value="P:cobalamin biosynthetic process"/>
    <property type="evidence" value="ECO:0007669"/>
    <property type="project" value="UniProtKB-UniRule"/>
</dbReference>
<evidence type="ECO:0000256" key="9">
    <source>
        <dbReference type="HAMAP-Rule" id="MF_00024"/>
    </source>
</evidence>
<evidence type="ECO:0000256" key="1">
    <source>
        <dbReference type="ARBA" id="ARBA00004651"/>
    </source>
</evidence>
<proteinExistence type="inferred from homology"/>
<protein>
    <recommendedName>
        <fullName evidence="9">Cobalamin biosynthesis protein CobD</fullName>
    </recommendedName>
</protein>
<keyword evidence="5 9" id="KW-0169">Cobalamin biosynthesis</keyword>
<gene>
    <name evidence="9 10" type="primary">cobD</name>
    <name evidence="10" type="ORF">TRIP_B220060</name>
</gene>
<dbReference type="EMBL" id="UPXX01000015">
    <property type="protein sequence ID" value="VBB42812.1"/>
    <property type="molecule type" value="Genomic_DNA"/>
</dbReference>
<evidence type="ECO:0000256" key="4">
    <source>
        <dbReference type="ARBA" id="ARBA00022475"/>
    </source>
</evidence>
<evidence type="ECO:0000256" key="5">
    <source>
        <dbReference type="ARBA" id="ARBA00022573"/>
    </source>
</evidence>
<keyword evidence="8 9" id="KW-0472">Membrane</keyword>
<dbReference type="PANTHER" id="PTHR34308:SF1">
    <property type="entry name" value="COBALAMIN BIOSYNTHESIS PROTEIN CBIB"/>
    <property type="match status" value="1"/>
</dbReference>
<evidence type="ECO:0000256" key="8">
    <source>
        <dbReference type="ARBA" id="ARBA00023136"/>
    </source>
</evidence>
<keyword evidence="4 9" id="KW-1003">Cell membrane</keyword>
<keyword evidence="6 9" id="KW-0812">Transmembrane</keyword>
<dbReference type="Pfam" id="PF03186">
    <property type="entry name" value="CobD_Cbib"/>
    <property type="match status" value="1"/>
</dbReference>
<evidence type="ECO:0000256" key="3">
    <source>
        <dbReference type="ARBA" id="ARBA00006263"/>
    </source>
</evidence>